<dbReference type="EMBL" id="DWVP01000024">
    <property type="protein sequence ID" value="HJC86358.1"/>
    <property type="molecule type" value="Genomic_DNA"/>
</dbReference>
<dbReference type="GO" id="GO:0005829">
    <property type="term" value="C:cytosol"/>
    <property type="evidence" value="ECO:0007669"/>
    <property type="project" value="TreeGrafter"/>
</dbReference>
<evidence type="ECO:0000313" key="4">
    <source>
        <dbReference type="Proteomes" id="UP000823858"/>
    </source>
</evidence>
<dbReference type="GO" id="GO:0043138">
    <property type="term" value="F:3'-5' DNA helicase activity"/>
    <property type="evidence" value="ECO:0007669"/>
    <property type="project" value="TreeGrafter"/>
</dbReference>
<protein>
    <submittedName>
        <fullName evidence="3">AAA family ATPase</fullName>
    </submittedName>
</protein>
<feature type="region of interest" description="Disordered" evidence="1">
    <location>
        <begin position="176"/>
        <end position="197"/>
    </location>
</feature>
<dbReference type="InterPro" id="IPR000212">
    <property type="entry name" value="DNA_helicase_UvrD/REP"/>
</dbReference>
<evidence type="ECO:0000259" key="2">
    <source>
        <dbReference type="Pfam" id="PF13538"/>
    </source>
</evidence>
<dbReference type="InterPro" id="IPR027417">
    <property type="entry name" value="P-loop_NTPase"/>
</dbReference>
<dbReference type="Proteomes" id="UP000823858">
    <property type="component" value="Unassembled WGS sequence"/>
</dbReference>
<name>A0A9D2QFP1_9CORY</name>
<reference evidence="3" key="1">
    <citation type="journal article" date="2021" name="PeerJ">
        <title>Extensive microbial diversity within the chicken gut microbiome revealed by metagenomics and culture.</title>
        <authorList>
            <person name="Gilroy R."/>
            <person name="Ravi A."/>
            <person name="Getino M."/>
            <person name="Pursley I."/>
            <person name="Horton D.L."/>
            <person name="Alikhan N.F."/>
            <person name="Baker D."/>
            <person name="Gharbi K."/>
            <person name="Hall N."/>
            <person name="Watson M."/>
            <person name="Adriaenssens E.M."/>
            <person name="Foster-Nyarko E."/>
            <person name="Jarju S."/>
            <person name="Secka A."/>
            <person name="Antonio M."/>
            <person name="Oren A."/>
            <person name="Chaudhuri R.R."/>
            <person name="La Ragione R."/>
            <person name="Hildebrand F."/>
            <person name="Pallen M.J."/>
        </authorList>
    </citation>
    <scope>NUCLEOTIDE SEQUENCE</scope>
    <source>
        <strain evidence="3">ChiHjej13B12-4958</strain>
    </source>
</reference>
<comment type="caution">
    <text evidence="3">The sequence shown here is derived from an EMBL/GenBank/DDBJ whole genome shotgun (WGS) entry which is preliminary data.</text>
</comment>
<dbReference type="AlphaFoldDB" id="A0A9D2QFP1"/>
<sequence>MSTTASSSTETAPTPEIDAEQATLDELLSVVDEARERLTDRLRLVQRRSADIDQPQLLLERDHETASISQRIDEYSAAEIGLFFGRIDVEDTEPENPVVDDSPGGDGSTLDRRYIGRIGLHTNDDEMRTLLMDWRAPMARPFYLATTLHPEGVHVRRHIRTRGRTVTDVADERLTGTMTGEDSGRTATTAGAGAGIGTTGSVAQESALLHAVNRARDRHMHDIVDTIVAEQDRIIREEHRGVTVVQGGPGTGKTAVALHRTAYLLYTWREQLANTGVLIVGPNPRFLDYISQVLPSLGETGVVLATPGTLLPGVTTRPLSAEPLIGQEVKGSVEMLEILANAVSDHQQVPEAPIIFDVDSVRVSLTPKIVRQARTRARRSQRPHNLARSRFRDSVLDQLRDAMANSIGADPLGGENLLSPADIAQLREDLASESAIAEAIDELWPELTAEEVLAGLYGSREAIDSAAAEYDDLTRDALLRDGDGTAGRETPDDWTEADAPLLDELAEILGIAGAEEAEAEERKRWQAKVDEAQDALDILSGSAYQDLDDGTDAEILMAYDVIDAEQLAERQRVRSSMSTAERAAADRTWAFGHVIVDEAQELSAMAWRMIFRRSPNRWMTLVGDPAQTGSPAGVEHWSDALTPFVKDRWRLRELTVNYRTPADIAEIAADVLAEISTDQDAPECLRDTGTGVRTYGLRDAATAITDAVATAGDGLVGVIAAAGRVPELEDLVRLGLTGDSAGSDSGSNSGSSPDRMSDQVVISDVNGAKGLEFDEVVLIEPAEIADASPQGLNDVYVAVTRATQGLTLVHDTDLPW</sequence>
<feature type="compositionally biased region" description="Low complexity" evidence="1">
    <location>
        <begin position="738"/>
        <end position="754"/>
    </location>
</feature>
<reference evidence="3" key="2">
    <citation type="submission" date="2021-04" db="EMBL/GenBank/DDBJ databases">
        <authorList>
            <person name="Gilroy R."/>
        </authorList>
    </citation>
    <scope>NUCLEOTIDE SEQUENCE</scope>
    <source>
        <strain evidence="3">ChiHjej13B12-4958</strain>
    </source>
</reference>
<dbReference type="PANTHER" id="PTHR11070">
    <property type="entry name" value="UVRD / RECB / PCRA DNA HELICASE FAMILY MEMBER"/>
    <property type="match status" value="1"/>
</dbReference>
<feature type="region of interest" description="Disordered" evidence="1">
    <location>
        <begin position="736"/>
        <end position="757"/>
    </location>
</feature>
<dbReference type="Pfam" id="PF13538">
    <property type="entry name" value="UvrD_C_2"/>
    <property type="match status" value="1"/>
</dbReference>
<dbReference type="GO" id="GO:0000725">
    <property type="term" value="P:recombinational repair"/>
    <property type="evidence" value="ECO:0007669"/>
    <property type="project" value="TreeGrafter"/>
</dbReference>
<dbReference type="SUPFAM" id="SSF52540">
    <property type="entry name" value="P-loop containing nucleoside triphosphate hydrolases"/>
    <property type="match status" value="1"/>
</dbReference>
<dbReference type="GO" id="GO:0005524">
    <property type="term" value="F:ATP binding"/>
    <property type="evidence" value="ECO:0007669"/>
    <property type="project" value="InterPro"/>
</dbReference>
<dbReference type="InterPro" id="IPR027785">
    <property type="entry name" value="UvrD-like_helicase_C"/>
</dbReference>
<gene>
    <name evidence="3" type="ORF">H9751_12640</name>
</gene>
<organism evidence="3 4">
    <name type="scientific">Candidatus Corynebacterium faecigallinarum</name>
    <dbReference type="NCBI Taxonomy" id="2838528"/>
    <lineage>
        <taxon>Bacteria</taxon>
        <taxon>Bacillati</taxon>
        <taxon>Actinomycetota</taxon>
        <taxon>Actinomycetes</taxon>
        <taxon>Mycobacteriales</taxon>
        <taxon>Corynebacteriaceae</taxon>
        <taxon>Corynebacterium</taxon>
    </lineage>
</organism>
<evidence type="ECO:0000313" key="3">
    <source>
        <dbReference type="EMBL" id="HJC86358.1"/>
    </source>
</evidence>
<dbReference type="PANTHER" id="PTHR11070:SF45">
    <property type="entry name" value="DNA 3'-5' HELICASE"/>
    <property type="match status" value="1"/>
</dbReference>
<dbReference type="Gene3D" id="3.40.50.300">
    <property type="entry name" value="P-loop containing nucleotide triphosphate hydrolases"/>
    <property type="match status" value="3"/>
</dbReference>
<dbReference type="GO" id="GO:0003677">
    <property type="term" value="F:DNA binding"/>
    <property type="evidence" value="ECO:0007669"/>
    <property type="project" value="InterPro"/>
</dbReference>
<proteinExistence type="predicted"/>
<feature type="domain" description="UvrD-like helicase C-terminal" evidence="2">
    <location>
        <begin position="760"/>
        <end position="809"/>
    </location>
</feature>
<evidence type="ECO:0000256" key="1">
    <source>
        <dbReference type="SAM" id="MobiDB-lite"/>
    </source>
</evidence>
<accession>A0A9D2QFP1</accession>